<evidence type="ECO:0000313" key="2">
    <source>
        <dbReference type="EnsemblMetazoa" id="GPPI050244-PA"/>
    </source>
</evidence>
<name>A0A1B0C677_9MUSC</name>
<accession>A0A1B0C677</accession>
<dbReference type="EnsemblMetazoa" id="GPPI050244-RA">
    <property type="protein sequence ID" value="GPPI050244-PA"/>
    <property type="gene ID" value="GPPI050244"/>
</dbReference>
<evidence type="ECO:0000256" key="1">
    <source>
        <dbReference type="SAM" id="MobiDB-lite"/>
    </source>
</evidence>
<keyword evidence="3" id="KW-1185">Reference proteome</keyword>
<feature type="region of interest" description="Disordered" evidence="1">
    <location>
        <begin position="72"/>
        <end position="106"/>
    </location>
</feature>
<proteinExistence type="predicted"/>
<organism evidence="2 3">
    <name type="scientific">Glossina palpalis gambiensis</name>
    <dbReference type="NCBI Taxonomy" id="67801"/>
    <lineage>
        <taxon>Eukaryota</taxon>
        <taxon>Metazoa</taxon>
        <taxon>Ecdysozoa</taxon>
        <taxon>Arthropoda</taxon>
        <taxon>Hexapoda</taxon>
        <taxon>Insecta</taxon>
        <taxon>Pterygota</taxon>
        <taxon>Neoptera</taxon>
        <taxon>Endopterygota</taxon>
        <taxon>Diptera</taxon>
        <taxon>Brachycera</taxon>
        <taxon>Muscomorpha</taxon>
        <taxon>Hippoboscoidea</taxon>
        <taxon>Glossinidae</taxon>
        <taxon>Glossina</taxon>
    </lineage>
</organism>
<dbReference type="EMBL" id="JXJN01026460">
    <property type="status" value="NOT_ANNOTATED_CDS"/>
    <property type="molecule type" value="Genomic_DNA"/>
</dbReference>
<reference evidence="3" key="1">
    <citation type="submission" date="2015-01" db="EMBL/GenBank/DDBJ databases">
        <authorList>
            <person name="Aksoy S."/>
            <person name="Warren W."/>
            <person name="Wilson R.K."/>
        </authorList>
    </citation>
    <scope>NUCLEOTIDE SEQUENCE [LARGE SCALE GENOMIC DNA]</scope>
    <source>
        <strain evidence="3">IAEA</strain>
    </source>
</reference>
<evidence type="ECO:0000313" key="3">
    <source>
        <dbReference type="Proteomes" id="UP000092460"/>
    </source>
</evidence>
<reference evidence="2" key="2">
    <citation type="submission" date="2020-05" db="UniProtKB">
        <authorList>
            <consortium name="EnsemblMetazoa"/>
        </authorList>
    </citation>
    <scope>IDENTIFICATION</scope>
    <source>
        <strain evidence="2">IAEA</strain>
    </source>
</reference>
<protein>
    <submittedName>
        <fullName evidence="2">Uncharacterized protein</fullName>
    </submittedName>
</protein>
<dbReference type="AlphaFoldDB" id="A0A1B0C677"/>
<dbReference type="Proteomes" id="UP000092460">
    <property type="component" value="Unassembled WGS sequence"/>
</dbReference>
<dbReference type="VEuPathDB" id="VectorBase:GPPI050244"/>
<sequence>MTVANIIVVQSYWLGWRRHSTPGRYPATAYRGNSWLLVFTPGPFHPSLVNLNASNSSKAPILTESLARTFRQHEELRHAGAPTSDHPHNPTSQMHDYRRCQPSSRS</sequence>